<dbReference type="GeneID" id="96290177"/>
<evidence type="ECO:0000313" key="2">
    <source>
        <dbReference type="Proteomes" id="UP000600946"/>
    </source>
</evidence>
<dbReference type="EMBL" id="BMUU01000003">
    <property type="protein sequence ID" value="GGY27937.1"/>
    <property type="molecule type" value="Genomic_DNA"/>
</dbReference>
<evidence type="ECO:0008006" key="3">
    <source>
        <dbReference type="Google" id="ProtNLM"/>
    </source>
</evidence>
<keyword evidence="2" id="KW-1185">Reference proteome</keyword>
<sequence>MSTPPPVDDVTLLARRYRLELDMPTVPGTPVWTLVPGVSEFAPKIEPTAQELNLYDGEGYPEQVVTMLKWSIETTVAHRANPTTLKFSSAQEALRKASMSFGAASYVRVRWFDRTGLPDAYEGRAIVQWEPDGGDAAEVDTVKITLTGSGPLTAITNPVATPGLLSVEGKTAKAGGS</sequence>
<comment type="caution">
    <text evidence="1">The sequence shown here is derived from an EMBL/GenBank/DDBJ whole genome shotgun (WGS) entry which is preliminary data.</text>
</comment>
<dbReference type="Proteomes" id="UP000600946">
    <property type="component" value="Unassembled WGS sequence"/>
</dbReference>
<dbReference type="NCBIfam" id="NF047353">
    <property type="entry name" value="tube_lmo2291"/>
    <property type="match status" value="1"/>
</dbReference>
<name>A0ABQ2ZYY8_9ACTN</name>
<evidence type="ECO:0000313" key="1">
    <source>
        <dbReference type="EMBL" id="GGY27937.1"/>
    </source>
</evidence>
<protein>
    <recommendedName>
        <fullName evidence="3">Phage tail protein</fullName>
    </recommendedName>
</protein>
<reference evidence="2" key="1">
    <citation type="journal article" date="2019" name="Int. J. Syst. Evol. Microbiol.">
        <title>The Global Catalogue of Microorganisms (GCM) 10K type strain sequencing project: providing services to taxonomists for standard genome sequencing and annotation.</title>
        <authorList>
            <consortium name="The Broad Institute Genomics Platform"/>
            <consortium name="The Broad Institute Genome Sequencing Center for Infectious Disease"/>
            <person name="Wu L."/>
            <person name="Ma J."/>
        </authorList>
    </citation>
    <scope>NUCLEOTIDE SEQUENCE [LARGE SCALE GENOMIC DNA]</scope>
    <source>
        <strain evidence="2">JCM 4594</strain>
    </source>
</reference>
<proteinExistence type="predicted"/>
<organism evidence="1 2">
    <name type="scientific">Streptomyces xanthochromogenes</name>
    <dbReference type="NCBI Taxonomy" id="67384"/>
    <lineage>
        <taxon>Bacteria</taxon>
        <taxon>Bacillati</taxon>
        <taxon>Actinomycetota</taxon>
        <taxon>Actinomycetes</taxon>
        <taxon>Kitasatosporales</taxon>
        <taxon>Streptomycetaceae</taxon>
        <taxon>Streptomyces</taxon>
    </lineage>
</organism>
<dbReference type="RefSeq" id="WP_190026908.1">
    <property type="nucleotide sequence ID" value="NZ_BMUU01000003.1"/>
</dbReference>
<gene>
    <name evidence="1" type="ORF">GCM10010326_21880</name>
</gene>
<accession>A0ABQ2ZYY8</accession>